<dbReference type="AlphaFoldDB" id="A0A561SA95"/>
<protein>
    <submittedName>
        <fullName evidence="2">Uncharacterized protein</fullName>
    </submittedName>
</protein>
<dbReference type="Proteomes" id="UP000317940">
    <property type="component" value="Unassembled WGS sequence"/>
</dbReference>
<evidence type="ECO:0000313" key="2">
    <source>
        <dbReference type="EMBL" id="TWF71792.1"/>
    </source>
</evidence>
<gene>
    <name evidence="2" type="ORF">FHX73_18163</name>
</gene>
<sequence length="44" mass="4823">MLRKTGAGSVISRDDSQPDPPLAKSAGLTDEQRRVLLEEEPTEE</sequence>
<feature type="region of interest" description="Disordered" evidence="1">
    <location>
        <begin position="1"/>
        <end position="44"/>
    </location>
</feature>
<evidence type="ECO:0000256" key="1">
    <source>
        <dbReference type="SAM" id="MobiDB-lite"/>
    </source>
</evidence>
<proteinExistence type="predicted"/>
<organism evidence="2 3">
    <name type="scientific">Kitasatospora viridis</name>
    <dbReference type="NCBI Taxonomy" id="281105"/>
    <lineage>
        <taxon>Bacteria</taxon>
        <taxon>Bacillati</taxon>
        <taxon>Actinomycetota</taxon>
        <taxon>Actinomycetes</taxon>
        <taxon>Kitasatosporales</taxon>
        <taxon>Streptomycetaceae</taxon>
        <taxon>Kitasatospora</taxon>
    </lineage>
</organism>
<accession>A0A561SA95</accession>
<keyword evidence="3" id="KW-1185">Reference proteome</keyword>
<comment type="caution">
    <text evidence="2">The sequence shown here is derived from an EMBL/GenBank/DDBJ whole genome shotgun (WGS) entry which is preliminary data.</text>
</comment>
<evidence type="ECO:0000313" key="3">
    <source>
        <dbReference type="Proteomes" id="UP000317940"/>
    </source>
</evidence>
<name>A0A561SA95_9ACTN</name>
<dbReference type="EMBL" id="VIWT01000008">
    <property type="protein sequence ID" value="TWF71792.1"/>
    <property type="molecule type" value="Genomic_DNA"/>
</dbReference>
<reference evidence="2 3" key="1">
    <citation type="submission" date="2019-06" db="EMBL/GenBank/DDBJ databases">
        <title>Sequencing the genomes of 1000 actinobacteria strains.</title>
        <authorList>
            <person name="Klenk H.-P."/>
        </authorList>
    </citation>
    <scope>NUCLEOTIDE SEQUENCE [LARGE SCALE GENOMIC DNA]</scope>
    <source>
        <strain evidence="2 3">DSM 44826</strain>
    </source>
</reference>